<dbReference type="EMBL" id="LNSV01000092">
    <property type="protein sequence ID" value="KUH36115.1"/>
    <property type="molecule type" value="Genomic_DNA"/>
</dbReference>
<proteinExistence type="predicted"/>
<protein>
    <recommendedName>
        <fullName evidence="3">C2H2-type domain-containing protein</fullName>
    </recommendedName>
</protein>
<evidence type="ECO:0000313" key="2">
    <source>
        <dbReference type="Proteomes" id="UP000054011"/>
    </source>
</evidence>
<keyword evidence="2" id="KW-1185">Reference proteome</keyword>
<dbReference type="OrthoDB" id="4249635at2"/>
<evidence type="ECO:0000313" key="1">
    <source>
        <dbReference type="EMBL" id="KUH36115.1"/>
    </source>
</evidence>
<organism evidence="1 2">
    <name type="scientific">Streptomyces kanasensis</name>
    <dbReference type="NCBI Taxonomy" id="936756"/>
    <lineage>
        <taxon>Bacteria</taxon>
        <taxon>Bacillati</taxon>
        <taxon>Actinomycetota</taxon>
        <taxon>Actinomycetes</taxon>
        <taxon>Kitasatosporales</taxon>
        <taxon>Streptomycetaceae</taxon>
        <taxon>Streptomyces</taxon>
    </lineage>
</organism>
<dbReference type="RefSeq" id="WP_058944594.1">
    <property type="nucleotide sequence ID" value="NZ_LNSV01000092.1"/>
</dbReference>
<dbReference type="STRING" id="936756.ATE80_25355"/>
<comment type="caution">
    <text evidence="1">The sequence shown here is derived from an EMBL/GenBank/DDBJ whole genome shotgun (WGS) entry which is preliminary data.</text>
</comment>
<gene>
    <name evidence="1" type="ORF">ATE80_25355</name>
</gene>
<reference evidence="1 2" key="1">
    <citation type="submission" date="2015-11" db="EMBL/GenBank/DDBJ databases">
        <title>Genome-wide analysis reveals the secondary metabolome in Streptomyces kanasensis ZX01.</title>
        <authorList>
            <person name="Zhang G."/>
            <person name="Han L."/>
            <person name="Feng J."/>
            <person name="Zhang X."/>
        </authorList>
    </citation>
    <scope>NUCLEOTIDE SEQUENCE [LARGE SCALE GENOMIC DNA]</scope>
    <source>
        <strain evidence="1 2">ZX01</strain>
    </source>
</reference>
<name>A0A100Y1Q6_9ACTN</name>
<accession>A0A100Y1Q6</accession>
<evidence type="ECO:0008006" key="3">
    <source>
        <dbReference type="Google" id="ProtNLM"/>
    </source>
</evidence>
<sequence>MSRAADGPHPHPLTPAELPAGDEWWRGCPDCHLPIQGGAAGLAAHCRTVHDPRRDYGDHRRPITIRVDF</sequence>
<dbReference type="Proteomes" id="UP000054011">
    <property type="component" value="Unassembled WGS sequence"/>
</dbReference>
<dbReference type="AlphaFoldDB" id="A0A100Y1Q6"/>